<evidence type="ECO:0000256" key="4">
    <source>
        <dbReference type="ARBA" id="ARBA00022787"/>
    </source>
</evidence>
<proteinExistence type="inferred from homology"/>
<evidence type="ECO:0000313" key="15">
    <source>
        <dbReference type="EMBL" id="KAL1843699.1"/>
    </source>
</evidence>
<feature type="compositionally biased region" description="Low complexity" evidence="13">
    <location>
        <begin position="156"/>
        <end position="167"/>
    </location>
</feature>
<reference evidence="15 16" key="1">
    <citation type="journal article" date="2024" name="Commun. Biol.">
        <title>Comparative genomic analysis of thermophilic fungi reveals convergent evolutionary adaptations and gene losses.</title>
        <authorList>
            <person name="Steindorff A.S."/>
            <person name="Aguilar-Pontes M.V."/>
            <person name="Robinson A.J."/>
            <person name="Andreopoulos B."/>
            <person name="LaButti K."/>
            <person name="Kuo A."/>
            <person name="Mondo S."/>
            <person name="Riley R."/>
            <person name="Otillar R."/>
            <person name="Haridas S."/>
            <person name="Lipzen A."/>
            <person name="Grimwood J."/>
            <person name="Schmutz J."/>
            <person name="Clum A."/>
            <person name="Reid I.D."/>
            <person name="Moisan M.C."/>
            <person name="Butler G."/>
            <person name="Nguyen T.T.M."/>
            <person name="Dewar K."/>
            <person name="Conant G."/>
            <person name="Drula E."/>
            <person name="Henrissat B."/>
            <person name="Hansel C."/>
            <person name="Singer S."/>
            <person name="Hutchinson M.I."/>
            <person name="de Vries R.P."/>
            <person name="Natvig D.O."/>
            <person name="Powell A.J."/>
            <person name="Tsang A."/>
            <person name="Grigoriev I.V."/>
        </authorList>
    </citation>
    <scope>NUCLEOTIDE SEQUENCE [LARGE SCALE GENOMIC DNA]</scope>
    <source>
        <strain evidence="15 16">CBS 620.91</strain>
    </source>
</reference>
<comment type="subcellular location">
    <subcellularLocation>
        <location evidence="1">Mitochondrion inner membrane</location>
        <topology evidence="1">Peripheral membrane protein</topology>
        <orientation evidence="1">Intermembrane side</orientation>
    </subcellularLocation>
    <subcellularLocation>
        <location evidence="10">Mitochondrion outer membrane</location>
        <topology evidence="10">Peripheral membrane protein</topology>
        <orientation evidence="10">Intermembrane side</orientation>
    </subcellularLocation>
</comment>
<dbReference type="EMBL" id="JAZGSY010000011">
    <property type="protein sequence ID" value="KAL1843699.1"/>
    <property type="molecule type" value="Genomic_DNA"/>
</dbReference>
<dbReference type="InterPro" id="IPR002123">
    <property type="entry name" value="Plipid/glycerol_acylTrfase"/>
</dbReference>
<keyword evidence="4" id="KW-1000">Mitochondrion outer membrane</keyword>
<evidence type="ECO:0000256" key="8">
    <source>
        <dbReference type="ARBA" id="ARBA00023136"/>
    </source>
</evidence>
<dbReference type="PRINTS" id="PR00979">
    <property type="entry name" value="TAFAZZIN"/>
</dbReference>
<feature type="domain" description="Phospholipid/glycerol acyltransferase" evidence="14">
    <location>
        <begin position="71"/>
        <end position="251"/>
    </location>
</feature>
<dbReference type="PANTHER" id="PTHR12497">
    <property type="entry name" value="TAZ PROTEIN TAFAZZIN"/>
    <property type="match status" value="1"/>
</dbReference>
<evidence type="ECO:0000256" key="13">
    <source>
        <dbReference type="SAM" id="MobiDB-lite"/>
    </source>
</evidence>
<evidence type="ECO:0000256" key="11">
    <source>
        <dbReference type="ARBA" id="ARBA00047906"/>
    </source>
</evidence>
<dbReference type="SMART" id="SM00563">
    <property type="entry name" value="PlsC"/>
    <property type="match status" value="1"/>
</dbReference>
<keyword evidence="5" id="KW-0999">Mitochondrion inner membrane</keyword>
<evidence type="ECO:0000256" key="9">
    <source>
        <dbReference type="ARBA" id="ARBA00023315"/>
    </source>
</evidence>
<keyword evidence="16" id="KW-1185">Reference proteome</keyword>
<accession>A0ABR3VP84</accession>
<dbReference type="Pfam" id="PF01553">
    <property type="entry name" value="Acyltransferase"/>
    <property type="match status" value="1"/>
</dbReference>
<evidence type="ECO:0000256" key="2">
    <source>
        <dbReference type="ARBA" id="ARBA00010524"/>
    </source>
</evidence>
<evidence type="ECO:0000256" key="6">
    <source>
        <dbReference type="ARBA" id="ARBA00023098"/>
    </source>
</evidence>
<evidence type="ECO:0000313" key="16">
    <source>
        <dbReference type="Proteomes" id="UP001583172"/>
    </source>
</evidence>
<keyword evidence="7" id="KW-0496">Mitochondrion</keyword>
<evidence type="ECO:0000256" key="12">
    <source>
        <dbReference type="RuleBase" id="RU365062"/>
    </source>
</evidence>
<sequence>MSPSTHLTTPPPPPPRASLSVRLKSAFIMGMTGVLSKWFLYGFNRVEVTGFSRFLDVLESRRDPAQRQRGLLTVSNHISVLDDPVVWGILPFRYMLDPANLRWTLGAADICFTNRFISSFFSHGQVLPCHRLKHSPLGGPFQPAISHAIRLLSGPQPTPSFFSSSSPSSPPSSHPPSSSLTSPSATAPISHILHPTTRIPLPAHSWVHIFPEGCVHQHPSTDLRYFKWGVGRLLLESDPPPLIIPIFIDGTQRVMPEDRGFPRFVPRIGWTVHIAFGEPVDFEEVFGDLKRRWDGLVARERKLWMKEKKSRTGKGKEVMAGTESRNGDGMSGQWALGELPSEELRYGQEAQEIRIELTRRLREEVLKVRRALGHYPEPDPSFGLAETWRPDDDIEAKKYKSRVDGSHISQD</sequence>
<protein>
    <recommendedName>
        <fullName evidence="12">Tafazzin family protein</fullName>
    </recommendedName>
</protein>
<gene>
    <name evidence="15" type="ORF">VTJ49DRAFT_399</name>
</gene>
<evidence type="ECO:0000256" key="1">
    <source>
        <dbReference type="ARBA" id="ARBA00004137"/>
    </source>
</evidence>
<comment type="caution">
    <text evidence="15">The sequence shown here is derived from an EMBL/GenBank/DDBJ whole genome shotgun (WGS) entry which is preliminary data.</text>
</comment>
<keyword evidence="3" id="KW-0808">Transferase</keyword>
<evidence type="ECO:0000256" key="3">
    <source>
        <dbReference type="ARBA" id="ARBA00022679"/>
    </source>
</evidence>
<evidence type="ECO:0000256" key="10">
    <source>
        <dbReference type="ARBA" id="ARBA00024323"/>
    </source>
</evidence>
<name>A0ABR3VP84_HUMIN</name>
<organism evidence="15 16">
    <name type="scientific">Humicola insolens</name>
    <name type="common">Soft-rot fungus</name>
    <dbReference type="NCBI Taxonomy" id="85995"/>
    <lineage>
        <taxon>Eukaryota</taxon>
        <taxon>Fungi</taxon>
        <taxon>Dikarya</taxon>
        <taxon>Ascomycota</taxon>
        <taxon>Pezizomycotina</taxon>
        <taxon>Sordariomycetes</taxon>
        <taxon>Sordariomycetidae</taxon>
        <taxon>Sordariales</taxon>
        <taxon>Chaetomiaceae</taxon>
        <taxon>Mycothermus</taxon>
    </lineage>
</organism>
<evidence type="ECO:0000256" key="7">
    <source>
        <dbReference type="ARBA" id="ARBA00023128"/>
    </source>
</evidence>
<dbReference type="Proteomes" id="UP001583172">
    <property type="component" value="Unassembled WGS sequence"/>
</dbReference>
<comment type="catalytic activity">
    <reaction evidence="11">
        <text>1'-[1,2-diacyl-sn-glycero-3-phospho],3'-[1-acyl-sn-glycero-3-phospho]-glycerol + a 1,2-diacyl-sn-glycero-3-phosphocholine = a cardiolipin + a 1-acyl-sn-glycero-3-phosphocholine</text>
        <dbReference type="Rhea" id="RHEA:33731"/>
        <dbReference type="ChEBI" id="CHEBI:57643"/>
        <dbReference type="ChEBI" id="CHEBI:58168"/>
        <dbReference type="ChEBI" id="CHEBI:62237"/>
        <dbReference type="ChEBI" id="CHEBI:64743"/>
    </reaction>
    <physiologicalReaction direction="left-to-right" evidence="11">
        <dbReference type="Rhea" id="RHEA:33732"/>
    </physiologicalReaction>
    <physiologicalReaction direction="right-to-left" evidence="11">
        <dbReference type="Rhea" id="RHEA:33733"/>
    </physiologicalReaction>
</comment>
<feature type="compositionally biased region" description="Low complexity" evidence="13">
    <location>
        <begin position="175"/>
        <end position="185"/>
    </location>
</feature>
<keyword evidence="9" id="KW-0012">Acyltransferase</keyword>
<evidence type="ECO:0000259" key="14">
    <source>
        <dbReference type="SMART" id="SM00563"/>
    </source>
</evidence>
<feature type="region of interest" description="Disordered" evidence="13">
    <location>
        <begin position="156"/>
        <end position="185"/>
    </location>
</feature>
<keyword evidence="8" id="KW-0472">Membrane</keyword>
<comment type="similarity">
    <text evidence="2 12">Belongs to the taffazin family.</text>
</comment>
<dbReference type="SUPFAM" id="SSF69593">
    <property type="entry name" value="Glycerol-3-phosphate (1)-acyltransferase"/>
    <property type="match status" value="1"/>
</dbReference>
<feature type="region of interest" description="Disordered" evidence="13">
    <location>
        <begin position="312"/>
        <end position="333"/>
    </location>
</feature>
<keyword evidence="6" id="KW-0443">Lipid metabolism</keyword>
<dbReference type="PANTHER" id="PTHR12497:SF0">
    <property type="entry name" value="TAFAZZIN"/>
    <property type="match status" value="1"/>
</dbReference>
<evidence type="ECO:0000256" key="5">
    <source>
        <dbReference type="ARBA" id="ARBA00022792"/>
    </source>
</evidence>
<dbReference type="InterPro" id="IPR000872">
    <property type="entry name" value="Tafazzin"/>
</dbReference>